<accession>A0A1W1BUW7</accession>
<gene>
    <name evidence="1" type="ORF">MNB_SV-10-519</name>
</gene>
<name>A0A1W1BUW7_9ZZZZ</name>
<organism evidence="1">
    <name type="scientific">hydrothermal vent metagenome</name>
    <dbReference type="NCBI Taxonomy" id="652676"/>
    <lineage>
        <taxon>unclassified sequences</taxon>
        <taxon>metagenomes</taxon>
        <taxon>ecological metagenomes</taxon>
    </lineage>
</organism>
<reference evidence="1" key="1">
    <citation type="submission" date="2016-10" db="EMBL/GenBank/DDBJ databases">
        <authorList>
            <person name="de Groot N.N."/>
        </authorList>
    </citation>
    <scope>NUCLEOTIDE SEQUENCE</scope>
</reference>
<dbReference type="AlphaFoldDB" id="A0A1W1BUW7"/>
<evidence type="ECO:0000313" key="1">
    <source>
        <dbReference type="EMBL" id="SFV57398.1"/>
    </source>
</evidence>
<proteinExistence type="predicted"/>
<dbReference type="EMBL" id="FPHL01000014">
    <property type="protein sequence ID" value="SFV57398.1"/>
    <property type="molecule type" value="Genomic_DNA"/>
</dbReference>
<protein>
    <submittedName>
        <fullName evidence="1">Possible neuromedin U</fullName>
    </submittedName>
</protein>
<sequence length="289" mass="31037">MRYIKCISIGLLLSTQLSFAVEVTVPALHTEAVQEKIAETASTEEEMAKKLANPIAALISLPMQFNYDRGFAGTSGNDSNKWTLNIQPVVPISISDDWNLISRTIVPIVRTDNMPLGSGINGGIGDIVQSAFFSPKSPTESGWIWGAGPVFLLPSGSDISAEKWGVGPTAVALKQDGPLTYGILANHIWSTGGSNKVVGRISNTFVQPFFTYTTPGAMSATLMTETTYNWEASDGNAWTVPLFLVVTQVGKIGEQLISYGAGVKYYAKSPDGGPQGWGARFVFTMMFPK</sequence>